<dbReference type="Gene3D" id="1.10.530.10">
    <property type="match status" value="1"/>
</dbReference>
<reference evidence="4 5" key="1">
    <citation type="submission" date="2016-10" db="EMBL/GenBank/DDBJ databases">
        <authorList>
            <person name="de Groot N.N."/>
        </authorList>
    </citation>
    <scope>NUCLEOTIDE SEQUENCE [LARGE SCALE GENOMIC DNA]</scope>
    <source>
        <strain evidence="4 5">DSM 19981</strain>
    </source>
</reference>
<dbReference type="RefSeq" id="WP_092959705.1">
    <property type="nucleotide sequence ID" value="NZ_FOSQ01000003.1"/>
</dbReference>
<dbReference type="Proteomes" id="UP000199473">
    <property type="component" value="Unassembled WGS sequence"/>
</dbReference>
<protein>
    <submittedName>
        <fullName evidence="4">Transglycosylase SLT domain-containing protein</fullName>
    </submittedName>
</protein>
<dbReference type="InterPro" id="IPR023346">
    <property type="entry name" value="Lysozyme-like_dom_sf"/>
</dbReference>
<feature type="domain" description="Peptidoglycan binding-like" evidence="3">
    <location>
        <begin position="32"/>
        <end position="88"/>
    </location>
</feature>
<evidence type="ECO:0000259" key="3">
    <source>
        <dbReference type="Pfam" id="PF01471"/>
    </source>
</evidence>
<dbReference type="Pfam" id="PF01471">
    <property type="entry name" value="PG_binding_1"/>
    <property type="match status" value="1"/>
</dbReference>
<dbReference type="Gene3D" id="1.10.101.10">
    <property type="entry name" value="PGBD-like superfamily/PGBD"/>
    <property type="match status" value="1"/>
</dbReference>
<dbReference type="SUPFAM" id="SSF47090">
    <property type="entry name" value="PGBD-like"/>
    <property type="match status" value="1"/>
</dbReference>
<dbReference type="InterPro" id="IPR036365">
    <property type="entry name" value="PGBD-like_sf"/>
</dbReference>
<accession>A0A1I4AE81</accession>
<dbReference type="SUPFAM" id="SSF53955">
    <property type="entry name" value="Lysozyme-like"/>
    <property type="match status" value="1"/>
</dbReference>
<feature type="domain" description="Transglycosylase SLT" evidence="2">
    <location>
        <begin position="159"/>
        <end position="271"/>
    </location>
</feature>
<dbReference type="InterPro" id="IPR002477">
    <property type="entry name" value="Peptidoglycan-bd-like"/>
</dbReference>
<dbReference type="InterPro" id="IPR008258">
    <property type="entry name" value="Transglycosylase_SLT_dom_1"/>
</dbReference>
<dbReference type="AlphaFoldDB" id="A0A1I4AE81"/>
<organism evidence="4 5">
    <name type="scientific">Falsiroseomonas stagni DSM 19981</name>
    <dbReference type="NCBI Taxonomy" id="1123062"/>
    <lineage>
        <taxon>Bacteria</taxon>
        <taxon>Pseudomonadati</taxon>
        <taxon>Pseudomonadota</taxon>
        <taxon>Alphaproteobacteria</taxon>
        <taxon>Acetobacterales</taxon>
        <taxon>Roseomonadaceae</taxon>
        <taxon>Falsiroseomonas</taxon>
    </lineage>
</organism>
<evidence type="ECO:0000259" key="2">
    <source>
        <dbReference type="Pfam" id="PF01464"/>
    </source>
</evidence>
<dbReference type="OrthoDB" id="9799970at2"/>
<evidence type="ECO:0000313" key="4">
    <source>
        <dbReference type="EMBL" id="SFK54664.1"/>
    </source>
</evidence>
<dbReference type="STRING" id="1123062.SAMN02745775_103388"/>
<proteinExistence type="inferred from homology"/>
<name>A0A1I4AE81_9PROT</name>
<gene>
    <name evidence="4" type="ORF">SAMN02745775_103388</name>
</gene>
<evidence type="ECO:0000313" key="5">
    <source>
        <dbReference type="Proteomes" id="UP000199473"/>
    </source>
</evidence>
<dbReference type="InterPro" id="IPR036366">
    <property type="entry name" value="PGBDSf"/>
</dbReference>
<sequence length="325" mass="34266">MSQTIDSPVSALAPTSAPPLARSYWFTQPMMRGDDVFRAQRLLNDRAGAGLKPDGLFGAATRDAVMAFQRRRGLAEDGVLGPVTWAALQGDRRLALPTGLGAVLDPATLAALRTPHTRFPGGVLWRLVPGGIEVDGELAKPSPAEAALAARVLRDRADAIATAAARFPVPVELVVATICTESGGLPAARRLEPGCDPVDPALTPRRVSVGLMQTLLSTAREVLGDEAISLAALENPSLSIRAGMAFIWRQAARTRFDPPLVAAAYNAGSLRFEGSAGNRWKLCQYPIGTGRHLDRFCRYFTAASMALAADPTALPPPGVAFGALA</sequence>
<evidence type="ECO:0000256" key="1">
    <source>
        <dbReference type="ARBA" id="ARBA00009387"/>
    </source>
</evidence>
<dbReference type="Pfam" id="PF01464">
    <property type="entry name" value="SLT"/>
    <property type="match status" value="1"/>
</dbReference>
<keyword evidence="5" id="KW-1185">Reference proteome</keyword>
<dbReference type="EMBL" id="FOSQ01000003">
    <property type="protein sequence ID" value="SFK54664.1"/>
    <property type="molecule type" value="Genomic_DNA"/>
</dbReference>
<comment type="similarity">
    <text evidence="1">Belongs to the virb1 family.</text>
</comment>